<keyword evidence="14" id="KW-1185">Reference proteome</keyword>
<comment type="similarity">
    <text evidence="2">Belongs to the ABC transporter superfamily. ABCC family. Conjugate transporter (TC 3.A.1.208) subfamily.</text>
</comment>
<reference evidence="14" key="1">
    <citation type="journal article" date="2018" name="Nat. Microbiol.">
        <title>Leveraging single-cell genomics to expand the fungal tree of life.</title>
        <authorList>
            <person name="Ahrendt S.R."/>
            <person name="Quandt C.A."/>
            <person name="Ciobanu D."/>
            <person name="Clum A."/>
            <person name="Salamov A."/>
            <person name="Andreopoulos B."/>
            <person name="Cheng J.F."/>
            <person name="Woyke T."/>
            <person name="Pelin A."/>
            <person name="Henrissat B."/>
            <person name="Reynolds N.K."/>
            <person name="Benny G.L."/>
            <person name="Smith M.E."/>
            <person name="James T.Y."/>
            <person name="Grigoriev I.V."/>
        </authorList>
    </citation>
    <scope>NUCLEOTIDE SEQUENCE [LARGE SCALE GENOMIC DNA]</scope>
    <source>
        <strain evidence="14">RSA 468</strain>
    </source>
</reference>
<feature type="transmembrane region" description="Helical" evidence="10">
    <location>
        <begin position="767"/>
        <end position="791"/>
    </location>
</feature>
<keyword evidence="4 10" id="KW-0812">Transmembrane</keyword>
<dbReference type="PROSITE" id="PS50893">
    <property type="entry name" value="ABC_TRANSPORTER_2"/>
    <property type="match status" value="2"/>
</dbReference>
<evidence type="ECO:0000313" key="14">
    <source>
        <dbReference type="Proteomes" id="UP000268162"/>
    </source>
</evidence>
<dbReference type="FunFam" id="3.40.50.300:FF:000163">
    <property type="entry name" value="Multidrug resistance-associated protein member 4"/>
    <property type="match status" value="1"/>
</dbReference>
<dbReference type="CDD" id="cd18597">
    <property type="entry name" value="ABC_6TM_YOR1_D1_like"/>
    <property type="match status" value="1"/>
</dbReference>
<feature type="transmembrane region" description="Helical" evidence="10">
    <location>
        <begin position="111"/>
        <end position="132"/>
    </location>
</feature>
<evidence type="ECO:0000256" key="4">
    <source>
        <dbReference type="ARBA" id="ARBA00022692"/>
    </source>
</evidence>
<evidence type="ECO:0000256" key="1">
    <source>
        <dbReference type="ARBA" id="ARBA00004141"/>
    </source>
</evidence>
<keyword evidence="8 10" id="KW-0472">Membrane</keyword>
<dbReference type="GO" id="GO:0016020">
    <property type="term" value="C:membrane"/>
    <property type="evidence" value="ECO:0007669"/>
    <property type="project" value="UniProtKB-SubCell"/>
</dbReference>
<feature type="domain" description="ABC transporter" evidence="11">
    <location>
        <begin position="494"/>
        <end position="716"/>
    </location>
</feature>
<feature type="transmembrane region" description="Helical" evidence="10">
    <location>
        <begin position="233"/>
        <end position="255"/>
    </location>
</feature>
<evidence type="ECO:0000256" key="5">
    <source>
        <dbReference type="ARBA" id="ARBA00022741"/>
    </source>
</evidence>
<dbReference type="CDD" id="cd03244">
    <property type="entry name" value="ABCC_MRP_domain2"/>
    <property type="match status" value="1"/>
</dbReference>
<feature type="domain" description="ABC transmembrane type-1" evidence="12">
    <location>
        <begin position="776"/>
        <end position="1055"/>
    </location>
</feature>
<dbReference type="PROSITE" id="PS00211">
    <property type="entry name" value="ABC_TRANSPORTER_1"/>
    <property type="match status" value="2"/>
</dbReference>
<dbReference type="InterPro" id="IPR036640">
    <property type="entry name" value="ABC1_TM_sf"/>
</dbReference>
<dbReference type="InterPro" id="IPR003593">
    <property type="entry name" value="AAA+_ATPase"/>
</dbReference>
<dbReference type="STRING" id="215637.A0A4P9ZW46"/>
<comment type="subcellular location">
    <subcellularLocation>
        <location evidence="1">Membrane</location>
        <topology evidence="1">Multi-pass membrane protein</topology>
    </subcellularLocation>
</comment>
<feature type="domain" description="ABC transmembrane type-1" evidence="12">
    <location>
        <begin position="114"/>
        <end position="403"/>
    </location>
</feature>
<dbReference type="SUPFAM" id="SSF52540">
    <property type="entry name" value="P-loop containing nucleoside triphosphate hydrolases"/>
    <property type="match status" value="2"/>
</dbReference>
<keyword evidence="6" id="KW-0067">ATP-binding</keyword>
<feature type="transmembrane region" description="Helical" evidence="10">
    <location>
        <begin position="344"/>
        <end position="365"/>
    </location>
</feature>
<dbReference type="Pfam" id="PF00005">
    <property type="entry name" value="ABC_tran"/>
    <property type="match status" value="2"/>
</dbReference>
<keyword evidence="5" id="KW-0547">Nucleotide-binding</keyword>
<dbReference type="PANTHER" id="PTHR24223:SF456">
    <property type="entry name" value="MULTIDRUG RESISTANCE-ASSOCIATED PROTEIN LETHAL(2)03659"/>
    <property type="match status" value="1"/>
</dbReference>
<dbReference type="EMBL" id="ML002438">
    <property type="protein sequence ID" value="RKP37855.1"/>
    <property type="molecule type" value="Genomic_DNA"/>
</dbReference>
<dbReference type="GO" id="GO:0140359">
    <property type="term" value="F:ABC-type transporter activity"/>
    <property type="evidence" value="ECO:0007669"/>
    <property type="project" value="InterPro"/>
</dbReference>
<dbReference type="Pfam" id="PF00664">
    <property type="entry name" value="ABC_membrane"/>
    <property type="match status" value="2"/>
</dbReference>
<dbReference type="InterPro" id="IPR017871">
    <property type="entry name" value="ABC_transporter-like_CS"/>
</dbReference>
<dbReference type="InterPro" id="IPR027417">
    <property type="entry name" value="P-loop_NTPase"/>
</dbReference>
<feature type="transmembrane region" description="Helical" evidence="10">
    <location>
        <begin position="261"/>
        <end position="280"/>
    </location>
</feature>
<accession>A0A4P9ZW46</accession>
<dbReference type="InterPro" id="IPR011527">
    <property type="entry name" value="ABC1_TM_dom"/>
</dbReference>
<dbReference type="FunFam" id="1.20.1560.10:FF:000010">
    <property type="entry name" value="Multidrug resistance-associated ABC transporter"/>
    <property type="match status" value="1"/>
</dbReference>
<organism evidence="13 14">
    <name type="scientific">Dimargaris cristalligena</name>
    <dbReference type="NCBI Taxonomy" id="215637"/>
    <lineage>
        <taxon>Eukaryota</taxon>
        <taxon>Fungi</taxon>
        <taxon>Fungi incertae sedis</taxon>
        <taxon>Zoopagomycota</taxon>
        <taxon>Kickxellomycotina</taxon>
        <taxon>Dimargaritomycetes</taxon>
        <taxon>Dimargaritales</taxon>
        <taxon>Dimargaritaceae</taxon>
        <taxon>Dimargaris</taxon>
    </lineage>
</organism>
<dbReference type="Gene3D" id="1.20.1560.10">
    <property type="entry name" value="ABC transporter type 1, transmembrane domain"/>
    <property type="match status" value="2"/>
</dbReference>
<evidence type="ECO:0000259" key="12">
    <source>
        <dbReference type="PROSITE" id="PS50929"/>
    </source>
</evidence>
<evidence type="ECO:0000259" key="11">
    <source>
        <dbReference type="PROSITE" id="PS50893"/>
    </source>
</evidence>
<name>A0A4P9ZW46_9FUNG</name>
<evidence type="ECO:0000256" key="8">
    <source>
        <dbReference type="ARBA" id="ARBA00023136"/>
    </source>
</evidence>
<feature type="transmembrane region" description="Helical" evidence="10">
    <location>
        <begin position="377"/>
        <end position="402"/>
    </location>
</feature>
<dbReference type="SMART" id="SM00382">
    <property type="entry name" value="AAA"/>
    <property type="match status" value="2"/>
</dbReference>
<dbReference type="PANTHER" id="PTHR24223">
    <property type="entry name" value="ATP-BINDING CASSETTE SUB-FAMILY C"/>
    <property type="match status" value="1"/>
</dbReference>
<feature type="region of interest" description="Disordered" evidence="9">
    <location>
        <begin position="1"/>
        <end position="33"/>
    </location>
</feature>
<evidence type="ECO:0000256" key="6">
    <source>
        <dbReference type="ARBA" id="ARBA00022840"/>
    </source>
</evidence>
<dbReference type="PROSITE" id="PS50929">
    <property type="entry name" value="ABC_TM1F"/>
    <property type="match status" value="2"/>
</dbReference>
<proteinExistence type="inferred from homology"/>
<feature type="compositionally biased region" description="Basic and acidic residues" evidence="9">
    <location>
        <begin position="11"/>
        <end position="20"/>
    </location>
</feature>
<sequence>MRLPSFLRRKSTPDNEKGPEDPGFPPQPIPRRRPFPETNANILSKLVYWWLNPLMALGYRMPLESYDLYDLDRKQSAPYISEKFNASWAKELAHPTPALWRALNRVFGRQFWSAGGLLLLYFGCQIGSPLLVQEIINYVSLSYFSHLTGLAERDQREWYGYVMMATLFCVQQLSTIIYQAHFHLCMTAGYGTRAALVMAIYRKALRLSGKARQKYTQGAIVNLMSTDCSRLDIVAGFLNLIWVTPIIILVALGLLLWKLGLAALVGFAFMALYLPLQHYFAKSLGNARRQAVLLTDQRIKMTQQFLQGIKVVKLYAWEESLTKAIYAVRRLECRFIRKLMLIRGALFTCGMVLPSFATIISFIVYVAMGSSLDPGTIFASLALFNVLRTPLMLLPQLIAFYVDARVSLTRVGDYLQADELSEEFMVDQAADTAIVINGGCFVWDGPEPPRPNLLARRKSRAVFAKIRRLRKPRRGKKLPSMVPPPPDVEISSQVDGQSTQTTVRPPPTLQLMNISLSIPRGCLVGVVGAVGSGKSSLLNTLVGEMRCVSGTVAFGGSISYCAQTAWIQNATVRDNILFGQPYNEERYERVLKVCALEKDLMMLPQGDQTEIGERGISLSGGQKQRLNIARAVYFDASIILMDDPLSAVDSHVGKFLFERCILEELAGKTRVLVTHQLHFIPQVDYVIYLDEGRIVEQGTYEALMESGSEFAQLMAEYGGANQADTQADLEAPPKLQVRLAETQSPTAPLMKAEERSTGAVSWPMYKAYFFACGGWLAIISVLFFVVGGQAFKVVTDSWLTIWIANPYGRDHYFYGGIYFMWGVVQTIFGLGLAATSAHFIMKGSLALHDQALQKVAYSPMSFFDTTPLGRIINRFSKDVDGVDNLLLDAWRSFFNQFFGLLACFILIIVSFPLFLAPLAPMMAFYVWFAAYYRSTSRELKRLDSISRSPLYAHFQETLSGLATVRAYGEQDRFIQANKDLLEANNRAYYLTIVIQRWLAVRLETISNILVLFAALFAILARRSINPSIVGLVLTYSLQTSGLLSVCVRQAAEVENNMNAVERLEHYIENLDQEAPAVVADHTPPPEWPMKGVIEMKYLVLRYRPELPPVLRNVTFGTNVQEKIGIVGRTGAGKSSIMLALFRLVEPTSGSITIDGISIRELGLRDLRSRLAIIPQDPVLFEGTIRSNLDPDGSHSDADIWAALERAELKPWTSLQPQQLDTPLDSDGESLSAGQKQLMCLARALLKRARVVILDEATASVDLLTDNILQRVIRDDFRECTVLTIAHRLNTVIDYDRILVIDAGMVKEFDTPRNLLSDSSSQFYSMVQETGPVNAALLMSAVLANPMVPAPED</sequence>
<dbReference type="InterPro" id="IPR050173">
    <property type="entry name" value="ABC_transporter_C-like"/>
</dbReference>
<evidence type="ECO:0000256" key="9">
    <source>
        <dbReference type="SAM" id="MobiDB-lite"/>
    </source>
</evidence>
<keyword evidence="3" id="KW-0813">Transport</keyword>
<protein>
    <submittedName>
        <fullName evidence="13">ABC transporter</fullName>
    </submittedName>
</protein>
<evidence type="ECO:0000256" key="3">
    <source>
        <dbReference type="ARBA" id="ARBA00022448"/>
    </source>
</evidence>
<evidence type="ECO:0000256" key="2">
    <source>
        <dbReference type="ARBA" id="ARBA00009726"/>
    </source>
</evidence>
<gene>
    <name evidence="13" type="ORF">BJ085DRAFT_23779</name>
</gene>
<dbReference type="GO" id="GO:0005524">
    <property type="term" value="F:ATP binding"/>
    <property type="evidence" value="ECO:0007669"/>
    <property type="project" value="UniProtKB-KW"/>
</dbReference>
<feature type="domain" description="ABC transporter" evidence="11">
    <location>
        <begin position="1093"/>
        <end position="1327"/>
    </location>
</feature>
<dbReference type="SUPFAM" id="SSF90123">
    <property type="entry name" value="ABC transporter transmembrane region"/>
    <property type="match status" value="2"/>
</dbReference>
<evidence type="ECO:0000256" key="7">
    <source>
        <dbReference type="ARBA" id="ARBA00022989"/>
    </source>
</evidence>
<dbReference type="CDD" id="cd18606">
    <property type="entry name" value="ABC_6TM_YOR1_D2_like"/>
    <property type="match status" value="1"/>
</dbReference>
<feature type="transmembrane region" description="Helical" evidence="10">
    <location>
        <begin position="811"/>
        <end position="834"/>
    </location>
</feature>
<feature type="transmembrane region" description="Helical" evidence="10">
    <location>
        <begin position="897"/>
        <end position="928"/>
    </location>
</feature>
<feature type="region of interest" description="Disordered" evidence="9">
    <location>
        <begin position="474"/>
        <end position="506"/>
    </location>
</feature>
<dbReference type="InterPro" id="IPR003439">
    <property type="entry name" value="ABC_transporter-like_ATP-bd"/>
</dbReference>
<dbReference type="Proteomes" id="UP000268162">
    <property type="component" value="Unassembled WGS sequence"/>
</dbReference>
<keyword evidence="7 10" id="KW-1133">Transmembrane helix</keyword>
<dbReference type="FunFam" id="1.20.1560.10:FF:000006">
    <property type="entry name" value="ATP-binding cassette, sub-family C (CFTR/MRP), member 9"/>
    <property type="match status" value="1"/>
</dbReference>
<dbReference type="FunFam" id="3.40.50.300:FF:000997">
    <property type="entry name" value="Multidrug resistance-associated protein 1"/>
    <property type="match status" value="1"/>
</dbReference>
<evidence type="ECO:0000256" key="10">
    <source>
        <dbReference type="SAM" id="Phobius"/>
    </source>
</evidence>
<evidence type="ECO:0000313" key="13">
    <source>
        <dbReference type="EMBL" id="RKP37855.1"/>
    </source>
</evidence>
<dbReference type="GO" id="GO:0016887">
    <property type="term" value="F:ATP hydrolysis activity"/>
    <property type="evidence" value="ECO:0007669"/>
    <property type="project" value="InterPro"/>
</dbReference>
<feature type="compositionally biased region" description="Polar residues" evidence="9">
    <location>
        <begin position="490"/>
        <end position="503"/>
    </location>
</feature>
<dbReference type="CDD" id="cd03250">
    <property type="entry name" value="ABCC_MRP_domain1"/>
    <property type="match status" value="1"/>
</dbReference>
<dbReference type="Gene3D" id="3.40.50.300">
    <property type="entry name" value="P-loop containing nucleotide triphosphate hydrolases"/>
    <property type="match status" value="2"/>
</dbReference>